<evidence type="ECO:0000256" key="3">
    <source>
        <dbReference type="SAM" id="MobiDB-lite"/>
    </source>
</evidence>
<keyword evidence="5" id="KW-1185">Reference proteome</keyword>
<dbReference type="GO" id="GO:0140662">
    <property type="term" value="F:ATP-dependent protein folding chaperone"/>
    <property type="evidence" value="ECO:0007669"/>
    <property type="project" value="InterPro"/>
</dbReference>
<accession>J3MJT8</accession>
<proteinExistence type="predicted"/>
<dbReference type="EnsemblPlants" id="OB07G16700.1">
    <property type="protein sequence ID" value="OB07G16700.1"/>
    <property type="gene ID" value="OB07G16700"/>
</dbReference>
<keyword evidence="1" id="KW-0547">Nucleotide-binding</keyword>
<dbReference type="InterPro" id="IPR029047">
    <property type="entry name" value="HSP70_peptide-bd_sf"/>
</dbReference>
<dbReference type="InterPro" id="IPR043129">
    <property type="entry name" value="ATPase_NBD"/>
</dbReference>
<dbReference type="Gene3D" id="3.30.420.40">
    <property type="match status" value="1"/>
</dbReference>
<dbReference type="Pfam" id="PF00012">
    <property type="entry name" value="HSP70"/>
    <property type="match status" value="2"/>
</dbReference>
<dbReference type="PANTHER" id="PTHR19375">
    <property type="entry name" value="HEAT SHOCK PROTEIN 70KDA"/>
    <property type="match status" value="1"/>
</dbReference>
<organism evidence="4">
    <name type="scientific">Oryza brachyantha</name>
    <name type="common">malo sina</name>
    <dbReference type="NCBI Taxonomy" id="4533"/>
    <lineage>
        <taxon>Eukaryota</taxon>
        <taxon>Viridiplantae</taxon>
        <taxon>Streptophyta</taxon>
        <taxon>Embryophyta</taxon>
        <taxon>Tracheophyta</taxon>
        <taxon>Spermatophyta</taxon>
        <taxon>Magnoliopsida</taxon>
        <taxon>Liliopsida</taxon>
        <taxon>Poales</taxon>
        <taxon>Poaceae</taxon>
        <taxon>BOP clade</taxon>
        <taxon>Oryzoideae</taxon>
        <taxon>Oryzeae</taxon>
        <taxon>Oryzinae</taxon>
        <taxon>Oryza</taxon>
    </lineage>
</organism>
<feature type="region of interest" description="Disordered" evidence="3">
    <location>
        <begin position="34"/>
        <end position="57"/>
    </location>
</feature>
<keyword evidence="2" id="KW-0067">ATP-binding</keyword>
<evidence type="ECO:0000313" key="4">
    <source>
        <dbReference type="EnsemblPlants" id="OB07G16700.1"/>
    </source>
</evidence>
<dbReference type="STRING" id="4533.J3MJT8"/>
<reference evidence="4" key="2">
    <citation type="submission" date="2013-04" db="UniProtKB">
        <authorList>
            <consortium name="EnsemblPlants"/>
        </authorList>
    </citation>
    <scope>IDENTIFICATION</scope>
</reference>
<evidence type="ECO:0000256" key="2">
    <source>
        <dbReference type="ARBA" id="ARBA00022840"/>
    </source>
</evidence>
<dbReference type="eggNOG" id="KOG0100">
    <property type="taxonomic scope" value="Eukaryota"/>
</dbReference>
<dbReference type="Gene3D" id="2.60.34.10">
    <property type="entry name" value="Substrate Binding Domain Of DNAk, Chain A, domain 1"/>
    <property type="match status" value="1"/>
</dbReference>
<evidence type="ECO:0000313" key="5">
    <source>
        <dbReference type="Proteomes" id="UP000006038"/>
    </source>
</evidence>
<reference evidence="4" key="1">
    <citation type="journal article" date="2013" name="Nat. Commun.">
        <title>Whole-genome sequencing of Oryza brachyantha reveals mechanisms underlying Oryza genome evolution.</title>
        <authorList>
            <person name="Chen J."/>
            <person name="Huang Q."/>
            <person name="Gao D."/>
            <person name="Wang J."/>
            <person name="Lang Y."/>
            <person name="Liu T."/>
            <person name="Li B."/>
            <person name="Bai Z."/>
            <person name="Luis Goicoechea J."/>
            <person name="Liang C."/>
            <person name="Chen C."/>
            <person name="Zhang W."/>
            <person name="Sun S."/>
            <person name="Liao Y."/>
            <person name="Zhang X."/>
            <person name="Yang L."/>
            <person name="Song C."/>
            <person name="Wang M."/>
            <person name="Shi J."/>
            <person name="Liu G."/>
            <person name="Liu J."/>
            <person name="Zhou H."/>
            <person name="Zhou W."/>
            <person name="Yu Q."/>
            <person name="An N."/>
            <person name="Chen Y."/>
            <person name="Cai Q."/>
            <person name="Wang B."/>
            <person name="Liu B."/>
            <person name="Min J."/>
            <person name="Huang Y."/>
            <person name="Wu H."/>
            <person name="Li Z."/>
            <person name="Zhang Y."/>
            <person name="Yin Y."/>
            <person name="Song W."/>
            <person name="Jiang J."/>
            <person name="Jackson S.A."/>
            <person name="Wing R.A."/>
            <person name="Wang J."/>
            <person name="Chen M."/>
        </authorList>
    </citation>
    <scope>NUCLEOTIDE SEQUENCE [LARGE SCALE GENOMIC DNA]</scope>
    <source>
        <strain evidence="4">cv. IRGC 101232</strain>
    </source>
</reference>
<protein>
    <submittedName>
        <fullName evidence="4">Uncharacterized protein</fullName>
    </submittedName>
</protein>
<evidence type="ECO:0000256" key="1">
    <source>
        <dbReference type="ARBA" id="ARBA00022741"/>
    </source>
</evidence>
<dbReference type="AlphaFoldDB" id="J3MJT8"/>
<dbReference type="HOGENOM" id="CLU_1789913_0_0_1"/>
<sequence>MDLFKKTLGPVRKAIADAKLKKSEINEIVLVGGSTPQGDVRREGSTPKRPSSAARVVPRRKRIIRLDHATSPHIGLLDVMPLTLGIETVGGVMTKLIPQNTRILVKKSQVFTTYEDHQTTWKTSEGGKTVSTPTMSFLNASKKMI</sequence>
<dbReference type="Proteomes" id="UP000006038">
    <property type="component" value="Chromosome 7"/>
</dbReference>
<dbReference type="InterPro" id="IPR013126">
    <property type="entry name" value="Hsp_70_fam"/>
</dbReference>
<dbReference type="GO" id="GO:0005524">
    <property type="term" value="F:ATP binding"/>
    <property type="evidence" value="ECO:0007669"/>
    <property type="project" value="UniProtKB-KW"/>
</dbReference>
<dbReference type="SUPFAM" id="SSF100920">
    <property type="entry name" value="Heat shock protein 70kD (HSP70), peptide-binding domain"/>
    <property type="match status" value="1"/>
</dbReference>
<dbReference type="Gramene" id="OB07G16700.1">
    <property type="protein sequence ID" value="OB07G16700.1"/>
    <property type="gene ID" value="OB07G16700"/>
</dbReference>
<name>J3MJT8_ORYBR</name>
<dbReference type="PRINTS" id="PR00301">
    <property type="entry name" value="HEATSHOCK70"/>
</dbReference>
<dbReference type="SUPFAM" id="SSF53067">
    <property type="entry name" value="Actin-like ATPase domain"/>
    <property type="match status" value="1"/>
</dbReference>